<dbReference type="SUPFAM" id="SSF52172">
    <property type="entry name" value="CheY-like"/>
    <property type="match status" value="1"/>
</dbReference>
<name>A0ABT4ARF0_9ACTN</name>
<evidence type="ECO:0000313" key="4">
    <source>
        <dbReference type="EMBL" id="MCY1136392.1"/>
    </source>
</evidence>
<proteinExistence type="predicted"/>
<protein>
    <submittedName>
        <fullName evidence="4">Response regulator</fullName>
    </submittedName>
</protein>
<reference evidence="4" key="1">
    <citation type="submission" date="2022-11" db="EMBL/GenBank/DDBJ databases">
        <authorList>
            <person name="Somphong A."/>
            <person name="Phongsopitanun W."/>
        </authorList>
    </citation>
    <scope>NUCLEOTIDE SEQUENCE</scope>
    <source>
        <strain evidence="4">Pm04-4</strain>
    </source>
</reference>
<dbReference type="EMBL" id="JAPNTZ010000001">
    <property type="protein sequence ID" value="MCY1136392.1"/>
    <property type="molecule type" value="Genomic_DNA"/>
</dbReference>
<organism evidence="4 5">
    <name type="scientific">Paractinoplanes pyxinae</name>
    <dbReference type="NCBI Taxonomy" id="2997416"/>
    <lineage>
        <taxon>Bacteria</taxon>
        <taxon>Bacillati</taxon>
        <taxon>Actinomycetota</taxon>
        <taxon>Actinomycetes</taxon>
        <taxon>Micromonosporales</taxon>
        <taxon>Micromonosporaceae</taxon>
        <taxon>Paractinoplanes</taxon>
    </lineage>
</organism>
<dbReference type="Pfam" id="PF00072">
    <property type="entry name" value="Response_reg"/>
    <property type="match status" value="1"/>
</dbReference>
<dbReference type="CDD" id="cd00156">
    <property type="entry name" value="REC"/>
    <property type="match status" value="1"/>
</dbReference>
<dbReference type="Gene3D" id="3.40.50.2300">
    <property type="match status" value="1"/>
</dbReference>
<dbReference type="PANTHER" id="PTHR44591">
    <property type="entry name" value="STRESS RESPONSE REGULATOR PROTEIN 1"/>
    <property type="match status" value="1"/>
</dbReference>
<feature type="domain" description="Response regulatory" evidence="3">
    <location>
        <begin position="11"/>
        <end position="127"/>
    </location>
</feature>
<dbReference type="InterPro" id="IPR001789">
    <property type="entry name" value="Sig_transdc_resp-reg_receiver"/>
</dbReference>
<keyword evidence="1" id="KW-0597">Phosphoprotein</keyword>
<dbReference type="InterPro" id="IPR050595">
    <property type="entry name" value="Bact_response_regulator"/>
</dbReference>
<dbReference type="RefSeq" id="WP_267560109.1">
    <property type="nucleotide sequence ID" value="NZ_JAPNTZ010000001.1"/>
</dbReference>
<evidence type="ECO:0000313" key="5">
    <source>
        <dbReference type="Proteomes" id="UP001151002"/>
    </source>
</evidence>
<comment type="caution">
    <text evidence="4">The sequence shown here is derived from an EMBL/GenBank/DDBJ whole genome shotgun (WGS) entry which is preliminary data.</text>
</comment>
<accession>A0ABT4ARF0</accession>
<dbReference type="PANTHER" id="PTHR44591:SF3">
    <property type="entry name" value="RESPONSE REGULATORY DOMAIN-CONTAINING PROTEIN"/>
    <property type="match status" value="1"/>
</dbReference>
<evidence type="ECO:0000259" key="3">
    <source>
        <dbReference type="PROSITE" id="PS50110"/>
    </source>
</evidence>
<sequence>MQASAGPSKPGVLIVDDDADILDLLSRTLELRGFRTWTAANADDALQVCRQQPGDIDVLLAGLSLPDDLSGGLAHRVAAESPQVKTIFVTGVPRYIAVGSGLVRPDAPYVQKPANPDLLAGMICNTLQRASAQGDRG</sequence>
<dbReference type="PROSITE" id="PS50110">
    <property type="entry name" value="RESPONSE_REGULATORY"/>
    <property type="match status" value="1"/>
</dbReference>
<keyword evidence="5" id="KW-1185">Reference proteome</keyword>
<evidence type="ECO:0000256" key="2">
    <source>
        <dbReference type="PROSITE-ProRule" id="PRU00169"/>
    </source>
</evidence>
<dbReference type="SMART" id="SM00448">
    <property type="entry name" value="REC"/>
    <property type="match status" value="1"/>
</dbReference>
<dbReference type="Proteomes" id="UP001151002">
    <property type="component" value="Unassembled WGS sequence"/>
</dbReference>
<gene>
    <name evidence="4" type="ORF">OWR29_00155</name>
</gene>
<dbReference type="InterPro" id="IPR011006">
    <property type="entry name" value="CheY-like_superfamily"/>
</dbReference>
<evidence type="ECO:0000256" key="1">
    <source>
        <dbReference type="ARBA" id="ARBA00022553"/>
    </source>
</evidence>
<comment type="caution">
    <text evidence="2">Lacks conserved residue(s) required for the propagation of feature annotation.</text>
</comment>